<dbReference type="Pfam" id="PF16929">
    <property type="entry name" value="Asp2"/>
    <property type="match status" value="1"/>
</dbReference>
<proteinExistence type="predicted"/>
<organism evidence="1 2">
    <name type="scientific">Limosilactobacillus reuteri</name>
    <name type="common">Lactobacillus reuteri</name>
    <dbReference type="NCBI Taxonomy" id="1598"/>
    <lineage>
        <taxon>Bacteria</taxon>
        <taxon>Bacillati</taxon>
        <taxon>Bacillota</taxon>
        <taxon>Bacilli</taxon>
        <taxon>Lactobacillales</taxon>
        <taxon>Lactobacillaceae</taxon>
        <taxon>Limosilactobacillus</taxon>
    </lineage>
</organism>
<dbReference type="RefSeq" id="WP_273774485.1">
    <property type="nucleotide sequence ID" value="NZ_JAQTKT010000001.1"/>
</dbReference>
<evidence type="ECO:0000313" key="1">
    <source>
        <dbReference type="EMBL" id="MDD1381990.1"/>
    </source>
</evidence>
<dbReference type="InterPro" id="IPR022267">
    <property type="entry name" value="Asp2"/>
</dbReference>
<dbReference type="Proteomes" id="UP001217945">
    <property type="component" value="Unassembled WGS sequence"/>
</dbReference>
<name>A0AAW6JEC0_LIMRT</name>
<protein>
    <submittedName>
        <fullName evidence="1">Accessory Sec system protein Asp2</fullName>
    </submittedName>
</protein>
<reference evidence="1" key="1">
    <citation type="submission" date="2023-02" db="EMBL/GenBank/DDBJ databases">
        <title>Complete genome sequence of Limosilactobacillus reuteri SRCM217616 isolated from Bos taurus feces.</title>
        <authorList>
            <person name="Yang H.-G."/>
            <person name="Kim J.-W."/>
            <person name="Ha G.-S."/>
            <person name="Yang H.-J."/>
            <person name="Jeong D.-Y."/>
        </authorList>
    </citation>
    <scope>NUCLEOTIDE SEQUENCE</scope>
    <source>
        <strain evidence="1">SRCM217616</strain>
    </source>
</reference>
<dbReference type="GO" id="GO:0015031">
    <property type="term" value="P:protein transport"/>
    <property type="evidence" value="ECO:0007669"/>
    <property type="project" value="InterPro"/>
</dbReference>
<gene>
    <name evidence="1" type="primary">asp2</name>
    <name evidence="1" type="ORF">PSQ53_03305</name>
</gene>
<accession>A0AAW6JEC0</accession>
<dbReference type="NCBIfam" id="TIGR03712">
    <property type="entry name" value="acc_sec_asp2"/>
    <property type="match status" value="1"/>
</dbReference>
<dbReference type="EMBL" id="JAQTKT010000001">
    <property type="protein sequence ID" value="MDD1381990.1"/>
    <property type="molecule type" value="Genomic_DNA"/>
</dbReference>
<comment type="caution">
    <text evidence="1">The sequence shown here is derived from an EMBL/GenBank/DDBJ whole genome shotgun (WGS) entry which is preliminary data.</text>
</comment>
<sequence>MEHYLLIGPTDLTATLAPDKEHQWHYAAPGEVAALLAKLAPKPKLKPKAAASQPAQLAAKPKTKPQPPLRSFMGAYFAACPTDADLRALYRFVDSYRVTCAPSVLADATSPLAQAYFKGKVVRPLSLTEWPAIVNWLQTRLFDHQGGVKIDPSMFEVAPGYRGSLEFNGFLAVELSGDFGTDFQPVGTYRWGAYIDPHKLLKIWPEYSHSAGVELRMVVYEAPPGNAYDFSKRLVFDEAQMVDQVPIHDTLAAGSLCVTFEAKGQGWLSLGNVHFRWSRYEMGEFLPGGGRIVDHDRREVNYYFSPADLKPPLNVYFSGYRMPEGFEAYYMMRSFGAPFLLFADPRIEGTGFYLGSPEFEAQIKDRILQCLKALGFNRHQLNMSGISAGTFGAMYYGSQLGAHSIIVGKPLANLGDVAQREQSVRYGTFPTSLDVINLHTSRAVQKAGRKAMVKALNARFWETFDQTDLDATALMLTYMRQDDYDDKTYHDLLVHLAQTGRHPYVIGRGLDGHHNDGGKETVTWLKKQFWTVMERDFDRRKR</sequence>
<evidence type="ECO:0000313" key="2">
    <source>
        <dbReference type="Proteomes" id="UP001217945"/>
    </source>
</evidence>
<dbReference type="AlphaFoldDB" id="A0AAW6JEC0"/>